<evidence type="ECO:0000313" key="2">
    <source>
        <dbReference type="Proteomes" id="UP001497444"/>
    </source>
</evidence>
<dbReference type="EMBL" id="OZ020101">
    <property type="protein sequence ID" value="CAK9275351.1"/>
    <property type="molecule type" value="Genomic_DNA"/>
</dbReference>
<protein>
    <submittedName>
        <fullName evidence="1">Uncharacterized protein</fullName>
    </submittedName>
</protein>
<accession>A0ABP0XBN0</accession>
<proteinExistence type="predicted"/>
<name>A0ABP0XBN0_9BRYO</name>
<evidence type="ECO:0000313" key="1">
    <source>
        <dbReference type="EMBL" id="CAK9275351.1"/>
    </source>
</evidence>
<dbReference type="Proteomes" id="UP001497444">
    <property type="component" value="Chromosome 6"/>
</dbReference>
<keyword evidence="2" id="KW-1185">Reference proteome</keyword>
<organism evidence="1 2">
    <name type="scientific">Sphagnum jensenii</name>
    <dbReference type="NCBI Taxonomy" id="128206"/>
    <lineage>
        <taxon>Eukaryota</taxon>
        <taxon>Viridiplantae</taxon>
        <taxon>Streptophyta</taxon>
        <taxon>Embryophyta</taxon>
        <taxon>Bryophyta</taxon>
        <taxon>Sphagnophytina</taxon>
        <taxon>Sphagnopsida</taxon>
        <taxon>Sphagnales</taxon>
        <taxon>Sphagnaceae</taxon>
        <taxon>Sphagnum</taxon>
    </lineage>
</organism>
<sequence>MRAGSTDDDPAVDNVPRSGSYRGSYTRASLIPALPFPSALPASLQCVRVHLSQSLFINFNCGLKTPITASAEGTTTQPLPAIICLLIREPFKKAAFTPEDLYTCKQSLDLQGGQGSGSEPLGAVLPAEKRLNLASKRVQGEENEEEGTDEDVNKLVGTSQSCQLPASHQTIANFAFTKYDWVRKVEGMSLGS</sequence>
<reference evidence="1" key="1">
    <citation type="submission" date="2024-02" db="EMBL/GenBank/DDBJ databases">
        <authorList>
            <consortium name="ELIXIR-Norway"/>
            <consortium name="Elixir Norway"/>
        </authorList>
    </citation>
    <scope>NUCLEOTIDE SEQUENCE</scope>
</reference>
<gene>
    <name evidence="1" type="ORF">CSSPJE1EN1_LOCUS20829</name>
</gene>